<keyword evidence="2" id="KW-1185">Reference proteome</keyword>
<name>A0ABV0SQF5_9TELE</name>
<accession>A0ABV0SQF5</accession>
<evidence type="ECO:0000313" key="1">
    <source>
        <dbReference type="EMBL" id="MEQ2222036.1"/>
    </source>
</evidence>
<comment type="caution">
    <text evidence="1">The sequence shown here is derived from an EMBL/GenBank/DDBJ whole genome shotgun (WGS) entry which is preliminary data.</text>
</comment>
<gene>
    <name evidence="1" type="ORF">ILYODFUR_021798</name>
</gene>
<sequence length="118" mass="13283">MYPRSRSFHHDPMFMVIGEGRNLDRPVNQVLHLSAQFSLYHKLTSAASTLLLHSPLTCEQDSEILELFNLIQELPSNLKRTSNPFPVKNSDLEELILIPASSYWAANRPSTCCTGVGQ</sequence>
<proteinExistence type="predicted"/>
<organism evidence="1 2">
    <name type="scientific">Ilyodon furcidens</name>
    <name type="common">goldbreast splitfin</name>
    <dbReference type="NCBI Taxonomy" id="33524"/>
    <lineage>
        <taxon>Eukaryota</taxon>
        <taxon>Metazoa</taxon>
        <taxon>Chordata</taxon>
        <taxon>Craniata</taxon>
        <taxon>Vertebrata</taxon>
        <taxon>Euteleostomi</taxon>
        <taxon>Actinopterygii</taxon>
        <taxon>Neopterygii</taxon>
        <taxon>Teleostei</taxon>
        <taxon>Neoteleostei</taxon>
        <taxon>Acanthomorphata</taxon>
        <taxon>Ovalentaria</taxon>
        <taxon>Atherinomorphae</taxon>
        <taxon>Cyprinodontiformes</taxon>
        <taxon>Goodeidae</taxon>
        <taxon>Ilyodon</taxon>
    </lineage>
</organism>
<protein>
    <submittedName>
        <fullName evidence="1">Uncharacterized protein</fullName>
    </submittedName>
</protein>
<dbReference type="Proteomes" id="UP001482620">
    <property type="component" value="Unassembled WGS sequence"/>
</dbReference>
<evidence type="ECO:0000313" key="2">
    <source>
        <dbReference type="Proteomes" id="UP001482620"/>
    </source>
</evidence>
<reference evidence="1 2" key="1">
    <citation type="submission" date="2021-06" db="EMBL/GenBank/DDBJ databases">
        <authorList>
            <person name="Palmer J.M."/>
        </authorList>
    </citation>
    <scope>NUCLEOTIDE SEQUENCE [LARGE SCALE GENOMIC DNA]</scope>
    <source>
        <strain evidence="2">if_2019</strain>
        <tissue evidence="1">Muscle</tissue>
    </source>
</reference>
<dbReference type="EMBL" id="JAHRIQ010002356">
    <property type="protein sequence ID" value="MEQ2222036.1"/>
    <property type="molecule type" value="Genomic_DNA"/>
</dbReference>